<keyword evidence="1" id="KW-0472">Membrane</keyword>
<keyword evidence="3" id="KW-1185">Reference proteome</keyword>
<dbReference type="AlphaFoldDB" id="A0A1Y1V176"/>
<evidence type="ECO:0000313" key="2">
    <source>
        <dbReference type="EMBL" id="ORX44199.1"/>
    </source>
</evidence>
<name>A0A1Y1V176_9FUNG</name>
<accession>A0A1Y1V176</accession>
<protein>
    <submittedName>
        <fullName evidence="2">Uncharacterized protein</fullName>
    </submittedName>
</protein>
<evidence type="ECO:0000256" key="1">
    <source>
        <dbReference type="SAM" id="Phobius"/>
    </source>
</evidence>
<keyword evidence="1" id="KW-1133">Transmembrane helix</keyword>
<proteinExistence type="predicted"/>
<dbReference type="Proteomes" id="UP000193719">
    <property type="component" value="Unassembled WGS sequence"/>
</dbReference>
<comment type="caution">
    <text evidence="2">The sequence shown here is derived from an EMBL/GenBank/DDBJ whole genome shotgun (WGS) entry which is preliminary data.</text>
</comment>
<sequence length="143" mass="16803">MHDDNNIIWYRDISENYFEGLSNLKKCKDDNTEVCYYRDSNCSPFYRLSRLCTSDEIKEANWNVNAPNSDNESKGRPSFTFVNCFIFGVKSTFIITVILLLVMILVSFYCWLSAWFGCNCFCSKKKHTIIIWNLKLEIKLNNC</sequence>
<reference evidence="2 3" key="2">
    <citation type="submission" date="2016-08" db="EMBL/GenBank/DDBJ databases">
        <title>Pervasive Adenine N6-methylation of Active Genes in Fungi.</title>
        <authorList>
            <consortium name="DOE Joint Genome Institute"/>
            <person name="Mondo S.J."/>
            <person name="Dannebaum R.O."/>
            <person name="Kuo R.C."/>
            <person name="Labutti K."/>
            <person name="Haridas S."/>
            <person name="Kuo A."/>
            <person name="Salamov A."/>
            <person name="Ahrendt S.R."/>
            <person name="Lipzen A."/>
            <person name="Sullivan W."/>
            <person name="Andreopoulos W.B."/>
            <person name="Clum A."/>
            <person name="Lindquist E."/>
            <person name="Daum C."/>
            <person name="Ramamoorthy G.K."/>
            <person name="Gryganskyi A."/>
            <person name="Culley D."/>
            <person name="Magnuson J.K."/>
            <person name="James T.Y."/>
            <person name="O'Malley M.A."/>
            <person name="Stajich J.E."/>
            <person name="Spatafora J.W."/>
            <person name="Visel A."/>
            <person name="Grigoriev I.V."/>
        </authorList>
    </citation>
    <scope>NUCLEOTIDE SEQUENCE [LARGE SCALE GENOMIC DNA]</scope>
    <source>
        <strain evidence="3">finn</strain>
    </source>
</reference>
<feature type="transmembrane region" description="Helical" evidence="1">
    <location>
        <begin position="93"/>
        <end position="116"/>
    </location>
</feature>
<reference evidence="2 3" key="1">
    <citation type="submission" date="2016-08" db="EMBL/GenBank/DDBJ databases">
        <title>Genomes of anaerobic fungi encode conserved fungal cellulosomes for biomass hydrolysis.</title>
        <authorList>
            <consortium name="DOE Joint Genome Institute"/>
            <person name="Haitjema C.H."/>
            <person name="Gilmore S.P."/>
            <person name="Henske J.K."/>
            <person name="Solomon K.V."/>
            <person name="De Groot R."/>
            <person name="Kuo A."/>
            <person name="Mondo S.J."/>
            <person name="Salamov A.A."/>
            <person name="Labutti K."/>
            <person name="Zhao Z."/>
            <person name="Chiniquy J."/>
            <person name="Barry K."/>
            <person name="Brewer H.M."/>
            <person name="Purvine S.O."/>
            <person name="Wright A.T."/>
            <person name="Boxma B."/>
            <person name="Van Alen T."/>
            <person name="Hackstein J.H."/>
            <person name="Baker S.E."/>
            <person name="Grigoriev I.V."/>
            <person name="O'Malley M.A."/>
        </authorList>
    </citation>
    <scope>NUCLEOTIDE SEQUENCE [LARGE SCALE GENOMIC DNA]</scope>
    <source>
        <strain evidence="3">finn</strain>
    </source>
</reference>
<evidence type="ECO:0000313" key="3">
    <source>
        <dbReference type="Proteomes" id="UP000193719"/>
    </source>
</evidence>
<dbReference type="EMBL" id="MCFH01000047">
    <property type="protein sequence ID" value="ORX44199.1"/>
    <property type="molecule type" value="Genomic_DNA"/>
</dbReference>
<gene>
    <name evidence="2" type="ORF">BCR36DRAFT_373496</name>
</gene>
<keyword evidence="1" id="KW-0812">Transmembrane</keyword>
<organism evidence="2 3">
    <name type="scientific">Piromyces finnis</name>
    <dbReference type="NCBI Taxonomy" id="1754191"/>
    <lineage>
        <taxon>Eukaryota</taxon>
        <taxon>Fungi</taxon>
        <taxon>Fungi incertae sedis</taxon>
        <taxon>Chytridiomycota</taxon>
        <taxon>Chytridiomycota incertae sedis</taxon>
        <taxon>Neocallimastigomycetes</taxon>
        <taxon>Neocallimastigales</taxon>
        <taxon>Neocallimastigaceae</taxon>
        <taxon>Piromyces</taxon>
    </lineage>
</organism>